<comment type="subcellular location">
    <subcellularLocation>
        <location evidence="1">Nucleus</location>
    </subcellularLocation>
</comment>
<evidence type="ECO:0000256" key="11">
    <source>
        <dbReference type="PROSITE-ProRule" id="PRU00042"/>
    </source>
</evidence>
<sequence>CGECGQSFGWSSSLMHHQKMHSGGKPYECLECGKSFRERSSLIHHQRIHTGEQP</sequence>
<keyword evidence="7" id="KW-0805">Transcription regulation</keyword>
<evidence type="ECO:0000256" key="9">
    <source>
        <dbReference type="ARBA" id="ARBA00023163"/>
    </source>
</evidence>
<keyword evidence="8" id="KW-0238">DNA-binding</keyword>
<dbReference type="PROSITE" id="PS50157">
    <property type="entry name" value="ZINC_FINGER_C2H2_2"/>
    <property type="match status" value="2"/>
</dbReference>
<proteinExistence type="inferred from homology"/>
<dbReference type="Pfam" id="PF00096">
    <property type="entry name" value="zf-C2H2"/>
    <property type="match status" value="2"/>
</dbReference>
<reference evidence="13" key="1">
    <citation type="submission" date="2019-10" db="EMBL/GenBank/DDBJ databases">
        <title>Bird 10,000 Genomes (B10K) Project - Family phase.</title>
        <authorList>
            <person name="Zhang G."/>
        </authorList>
    </citation>
    <scope>NUCLEOTIDE SEQUENCE</scope>
    <source>
        <strain evidence="13">B10K-DU-002-56</strain>
        <tissue evidence="13">Muscle</tissue>
    </source>
</reference>
<evidence type="ECO:0000256" key="5">
    <source>
        <dbReference type="ARBA" id="ARBA00022771"/>
    </source>
</evidence>
<keyword evidence="9" id="KW-0804">Transcription</keyword>
<name>A0A851DS41_9CORV</name>
<evidence type="ECO:0000259" key="12">
    <source>
        <dbReference type="PROSITE" id="PS50157"/>
    </source>
</evidence>
<feature type="non-terminal residue" evidence="13">
    <location>
        <position position="54"/>
    </location>
</feature>
<dbReference type="GO" id="GO:0008270">
    <property type="term" value="F:zinc ion binding"/>
    <property type="evidence" value="ECO:0007669"/>
    <property type="project" value="UniProtKB-KW"/>
</dbReference>
<keyword evidence="6" id="KW-0862">Zinc</keyword>
<keyword evidence="10" id="KW-0539">Nucleus</keyword>
<keyword evidence="3" id="KW-0479">Metal-binding</keyword>
<evidence type="ECO:0000256" key="3">
    <source>
        <dbReference type="ARBA" id="ARBA00022723"/>
    </source>
</evidence>
<dbReference type="Gene3D" id="3.30.160.60">
    <property type="entry name" value="Classic Zinc Finger"/>
    <property type="match status" value="2"/>
</dbReference>
<keyword evidence="14" id="KW-1185">Reference proteome</keyword>
<evidence type="ECO:0000313" key="14">
    <source>
        <dbReference type="Proteomes" id="UP000604080"/>
    </source>
</evidence>
<dbReference type="AlphaFoldDB" id="A0A851DS41"/>
<evidence type="ECO:0000256" key="8">
    <source>
        <dbReference type="ARBA" id="ARBA00023125"/>
    </source>
</evidence>
<dbReference type="GO" id="GO:0005634">
    <property type="term" value="C:nucleus"/>
    <property type="evidence" value="ECO:0007669"/>
    <property type="project" value="UniProtKB-SubCell"/>
</dbReference>
<evidence type="ECO:0000256" key="4">
    <source>
        <dbReference type="ARBA" id="ARBA00022737"/>
    </source>
</evidence>
<comment type="similarity">
    <text evidence="2">Belongs to the krueppel C2H2-type zinc-finger protein family.</text>
</comment>
<organism evidence="13 14">
    <name type="scientific">Dryoscopus gambensis</name>
    <dbReference type="NCBI Taxonomy" id="85069"/>
    <lineage>
        <taxon>Eukaryota</taxon>
        <taxon>Metazoa</taxon>
        <taxon>Chordata</taxon>
        <taxon>Craniata</taxon>
        <taxon>Vertebrata</taxon>
        <taxon>Euteleostomi</taxon>
        <taxon>Archelosauria</taxon>
        <taxon>Archosauria</taxon>
        <taxon>Dinosauria</taxon>
        <taxon>Saurischia</taxon>
        <taxon>Theropoda</taxon>
        <taxon>Coelurosauria</taxon>
        <taxon>Aves</taxon>
        <taxon>Neognathae</taxon>
        <taxon>Neoaves</taxon>
        <taxon>Telluraves</taxon>
        <taxon>Australaves</taxon>
        <taxon>Passeriformes</taxon>
        <taxon>Corvoidea</taxon>
        <taxon>Malaconotidae</taxon>
        <taxon>Dryoscopus</taxon>
    </lineage>
</organism>
<dbReference type="SMART" id="SM00355">
    <property type="entry name" value="ZnF_C2H2"/>
    <property type="match status" value="2"/>
</dbReference>
<dbReference type="EMBL" id="WEIT01003282">
    <property type="protein sequence ID" value="NWI72825.1"/>
    <property type="molecule type" value="Genomic_DNA"/>
</dbReference>
<comment type="caution">
    <text evidence="13">The sequence shown here is derived from an EMBL/GenBank/DDBJ whole genome shotgun (WGS) entry which is preliminary data.</text>
</comment>
<evidence type="ECO:0000313" key="13">
    <source>
        <dbReference type="EMBL" id="NWI72825.1"/>
    </source>
</evidence>
<protein>
    <submittedName>
        <fullName evidence="13">ZNF3 protein</fullName>
    </submittedName>
</protein>
<dbReference type="PANTHER" id="PTHR23226:SF416">
    <property type="entry name" value="FI01424P"/>
    <property type="match status" value="1"/>
</dbReference>
<dbReference type="FunFam" id="3.30.160.60:FF:003000">
    <property type="entry name" value="Zinc finger and SCAN domain-containing 20"/>
    <property type="match status" value="1"/>
</dbReference>
<dbReference type="SUPFAM" id="SSF57667">
    <property type="entry name" value="beta-beta-alpha zinc fingers"/>
    <property type="match status" value="1"/>
</dbReference>
<dbReference type="PROSITE" id="PS00028">
    <property type="entry name" value="ZINC_FINGER_C2H2_1"/>
    <property type="match status" value="2"/>
</dbReference>
<dbReference type="PANTHER" id="PTHR23226">
    <property type="entry name" value="ZINC FINGER AND SCAN DOMAIN-CONTAINING"/>
    <property type="match status" value="1"/>
</dbReference>
<evidence type="ECO:0000256" key="2">
    <source>
        <dbReference type="ARBA" id="ARBA00006991"/>
    </source>
</evidence>
<keyword evidence="4" id="KW-0677">Repeat</keyword>
<dbReference type="InterPro" id="IPR013087">
    <property type="entry name" value="Znf_C2H2_type"/>
</dbReference>
<evidence type="ECO:0000256" key="6">
    <source>
        <dbReference type="ARBA" id="ARBA00022833"/>
    </source>
</evidence>
<feature type="domain" description="C2H2-type" evidence="12">
    <location>
        <begin position="1"/>
        <end position="26"/>
    </location>
</feature>
<dbReference type="GO" id="GO:0000978">
    <property type="term" value="F:RNA polymerase II cis-regulatory region sequence-specific DNA binding"/>
    <property type="evidence" value="ECO:0007669"/>
    <property type="project" value="TreeGrafter"/>
</dbReference>
<dbReference type="FunFam" id="3.30.160.60:FF:000030">
    <property type="entry name" value="Zinc finger protein 628"/>
    <property type="match status" value="1"/>
</dbReference>
<evidence type="ECO:0000256" key="10">
    <source>
        <dbReference type="ARBA" id="ARBA00023242"/>
    </source>
</evidence>
<keyword evidence="5 11" id="KW-0863">Zinc-finger</keyword>
<feature type="domain" description="C2H2-type" evidence="12">
    <location>
        <begin position="27"/>
        <end position="54"/>
    </location>
</feature>
<dbReference type="GO" id="GO:0000981">
    <property type="term" value="F:DNA-binding transcription factor activity, RNA polymerase II-specific"/>
    <property type="evidence" value="ECO:0007669"/>
    <property type="project" value="TreeGrafter"/>
</dbReference>
<dbReference type="InterPro" id="IPR036236">
    <property type="entry name" value="Znf_C2H2_sf"/>
</dbReference>
<dbReference type="Proteomes" id="UP000604080">
    <property type="component" value="Unassembled WGS sequence"/>
</dbReference>
<feature type="non-terminal residue" evidence="13">
    <location>
        <position position="1"/>
    </location>
</feature>
<evidence type="ECO:0000256" key="1">
    <source>
        <dbReference type="ARBA" id="ARBA00004123"/>
    </source>
</evidence>
<evidence type="ECO:0000256" key="7">
    <source>
        <dbReference type="ARBA" id="ARBA00023015"/>
    </source>
</evidence>
<accession>A0A851DS41</accession>
<gene>
    <name evidence="13" type="primary">Znf3_1</name>
    <name evidence="13" type="ORF">DRYGAM_R06639</name>
</gene>